<organism evidence="1 2">
    <name type="scientific">Entomortierella chlamydospora</name>
    <dbReference type="NCBI Taxonomy" id="101097"/>
    <lineage>
        <taxon>Eukaryota</taxon>
        <taxon>Fungi</taxon>
        <taxon>Fungi incertae sedis</taxon>
        <taxon>Mucoromycota</taxon>
        <taxon>Mortierellomycotina</taxon>
        <taxon>Mortierellomycetes</taxon>
        <taxon>Mortierellales</taxon>
        <taxon>Mortierellaceae</taxon>
        <taxon>Entomortierella</taxon>
    </lineage>
</organism>
<dbReference type="Gene3D" id="3.80.10.10">
    <property type="entry name" value="Ribonuclease Inhibitor"/>
    <property type="match status" value="1"/>
</dbReference>
<dbReference type="Proteomes" id="UP000703661">
    <property type="component" value="Unassembled WGS sequence"/>
</dbReference>
<evidence type="ECO:0000313" key="2">
    <source>
        <dbReference type="Proteomes" id="UP000703661"/>
    </source>
</evidence>
<dbReference type="SUPFAM" id="SSF52047">
    <property type="entry name" value="RNI-like"/>
    <property type="match status" value="1"/>
</dbReference>
<name>A0A9P6SVT8_9FUNG</name>
<dbReference type="EMBL" id="JAAAID010002327">
    <property type="protein sequence ID" value="KAG0007495.1"/>
    <property type="molecule type" value="Genomic_DNA"/>
</dbReference>
<dbReference type="InterPro" id="IPR032675">
    <property type="entry name" value="LRR_dom_sf"/>
</dbReference>
<protein>
    <recommendedName>
        <fullName evidence="3">F-box domain-containing protein</fullName>
    </recommendedName>
</protein>
<keyword evidence="2" id="KW-1185">Reference proteome</keyword>
<evidence type="ECO:0000313" key="1">
    <source>
        <dbReference type="EMBL" id="KAG0007495.1"/>
    </source>
</evidence>
<dbReference type="AlphaFoldDB" id="A0A9P6SVT8"/>
<gene>
    <name evidence="1" type="ORF">BGZ80_004597</name>
</gene>
<sequence length="575" mass="65470">MSQNIPSPFVSLALTTPAVDIPEIVEQILSYLAPCQLRFGPNRVSRLWHSICLRIITNTTVWDSVVYSKKQSEFAERLEATDTLIYRYASWDKDTPIIAKAISHLSSQALQRIKKLVVSGHGYTRDYSLESFSSLKSLTSLHVAPFSDWAVPIDTLFSVFPNLKELSIKIVCPSHRSELLREAPEEKWPISTRGLRSLRLESMVIDVALLEDLLRVCSKLVELQLVAVTGWLNADRYQGMSIFQVISRLCPSITSFHFSADGHPFSPQDLQALSKAFPKLQSWSIREDYLLHLPDPMDSSVALSLIPFVRQLTTLDLTSPPHMAQAIFPTKRLHYILCEAPNLIHLKARSSRLCPSHMLSYASDTVNLWACRNLETLHVSIDDLALPHEHSASRMIFAYLVKCCPRLRDVCLWQSNLRLDLYSGFCLMSELKGLEKLVIATSRGDTVKLKDLEWLSSSAPSLPSRWGKRARSCELSGGDLGFLKRQEQVDRESWERAVERWDPKKITHKEVREAIYSASCVANVTDVVQEIQDRRNAGVYCWPHLETLRIRSSDLWDKMLDSKLRPHTVFQETDI</sequence>
<accession>A0A9P6SVT8</accession>
<dbReference type="PANTHER" id="PTHR38926">
    <property type="entry name" value="F-BOX DOMAIN CONTAINING PROTEIN, EXPRESSED"/>
    <property type="match status" value="1"/>
</dbReference>
<evidence type="ECO:0008006" key="3">
    <source>
        <dbReference type="Google" id="ProtNLM"/>
    </source>
</evidence>
<proteinExistence type="predicted"/>
<dbReference type="PANTHER" id="PTHR38926:SF5">
    <property type="entry name" value="F-BOX AND LEUCINE-RICH REPEAT PROTEIN 6"/>
    <property type="match status" value="1"/>
</dbReference>
<comment type="caution">
    <text evidence="1">The sequence shown here is derived from an EMBL/GenBank/DDBJ whole genome shotgun (WGS) entry which is preliminary data.</text>
</comment>
<reference evidence="1" key="1">
    <citation type="journal article" date="2020" name="Fungal Divers.">
        <title>Resolving the Mortierellaceae phylogeny through synthesis of multi-gene phylogenetics and phylogenomics.</title>
        <authorList>
            <person name="Vandepol N."/>
            <person name="Liber J."/>
            <person name="Desiro A."/>
            <person name="Na H."/>
            <person name="Kennedy M."/>
            <person name="Barry K."/>
            <person name="Grigoriev I.V."/>
            <person name="Miller A.N."/>
            <person name="O'Donnell K."/>
            <person name="Stajich J.E."/>
            <person name="Bonito G."/>
        </authorList>
    </citation>
    <scope>NUCLEOTIDE SEQUENCE</scope>
    <source>
        <strain evidence="1">NRRL 2769</strain>
    </source>
</reference>